<dbReference type="OrthoDB" id="9809599at2"/>
<keyword evidence="2 5" id="KW-0812">Transmembrane</keyword>
<feature type="transmembrane region" description="Helical" evidence="5">
    <location>
        <begin position="365"/>
        <end position="385"/>
    </location>
</feature>
<dbReference type="PANTHER" id="PTHR23514:SF13">
    <property type="entry name" value="INNER MEMBRANE PROTEIN YBJJ"/>
    <property type="match status" value="1"/>
</dbReference>
<dbReference type="GO" id="GO:0016020">
    <property type="term" value="C:membrane"/>
    <property type="evidence" value="ECO:0007669"/>
    <property type="project" value="UniProtKB-SubCell"/>
</dbReference>
<organism evidence="7 8">
    <name type="scientific">Myroides marinus</name>
    <dbReference type="NCBI Taxonomy" id="703342"/>
    <lineage>
        <taxon>Bacteria</taxon>
        <taxon>Pseudomonadati</taxon>
        <taxon>Bacteroidota</taxon>
        <taxon>Flavobacteriia</taxon>
        <taxon>Flavobacteriales</taxon>
        <taxon>Flavobacteriaceae</taxon>
        <taxon>Myroides</taxon>
    </lineage>
</organism>
<evidence type="ECO:0000256" key="1">
    <source>
        <dbReference type="ARBA" id="ARBA00004141"/>
    </source>
</evidence>
<proteinExistence type="predicted"/>
<comment type="caution">
    <text evidence="7">The sequence shown here is derived from an EMBL/GenBank/DDBJ whole genome shotgun (WGS) entry which is preliminary data.</text>
</comment>
<dbReference type="InterPro" id="IPR011701">
    <property type="entry name" value="MFS"/>
</dbReference>
<evidence type="ECO:0000256" key="2">
    <source>
        <dbReference type="ARBA" id="ARBA00022692"/>
    </source>
</evidence>
<dbReference type="RefSeq" id="WP_052243575.1">
    <property type="nucleotide sequence ID" value="NZ_JWJO01000042.1"/>
</dbReference>
<feature type="transmembrane region" description="Helical" evidence="5">
    <location>
        <begin position="337"/>
        <end position="359"/>
    </location>
</feature>
<dbReference type="PROSITE" id="PS50850">
    <property type="entry name" value="MFS"/>
    <property type="match status" value="1"/>
</dbReference>
<evidence type="ECO:0000256" key="3">
    <source>
        <dbReference type="ARBA" id="ARBA00022989"/>
    </source>
</evidence>
<sequence length="391" mass="42775">MTPTTTQSKKQYNRIRLAVSLFFFSHGLILSSWASRIPSIKTQLNISEAELGTLLLLMPIGQISTMPITAKLVDKYGSKSIVKYGFLLYPLILLIIGLSTSYTQLAISLFFFGIAGNLCNISINTQGVELESLMHKPMMSSFHGAWSISGFVGALIGLLILNLNLTTFTHFSIIAVIIVLLWGINIPSLITTSPIAQTSQAKESIFKHLDKTLILLGIIGFLSMAIEGAMFDWSGVYFQEIVKAPEQLVIIGYTSFILMMAIGRFLGDYLIVRLGRQRVIQICGALMSTGLIISVFFPSLVVCTLAFMMVGLGGSCSVPTIYGVAGKHNKVSASVALTLVSTISFFGFLIGPPVIGFIAEVFDLRYSYFLFALFGIIMVIMASRLRILKEN</sequence>
<dbReference type="InterPro" id="IPR036259">
    <property type="entry name" value="MFS_trans_sf"/>
</dbReference>
<gene>
    <name evidence="7" type="ORF">AV926_14775</name>
</gene>
<dbReference type="AlphaFoldDB" id="A0A163X282"/>
<dbReference type="PANTHER" id="PTHR23514">
    <property type="entry name" value="BYPASS OF STOP CODON PROTEIN 6"/>
    <property type="match status" value="1"/>
</dbReference>
<keyword evidence="3 5" id="KW-1133">Transmembrane helix</keyword>
<evidence type="ECO:0000256" key="4">
    <source>
        <dbReference type="ARBA" id="ARBA00023136"/>
    </source>
</evidence>
<feature type="transmembrane region" description="Helical" evidence="5">
    <location>
        <begin position="171"/>
        <end position="192"/>
    </location>
</feature>
<dbReference type="Pfam" id="PF07690">
    <property type="entry name" value="MFS_1"/>
    <property type="match status" value="1"/>
</dbReference>
<feature type="domain" description="Major facilitator superfamily (MFS) profile" evidence="6">
    <location>
        <begin position="11"/>
        <end position="390"/>
    </location>
</feature>
<dbReference type="Gene3D" id="1.20.1250.20">
    <property type="entry name" value="MFS general substrate transporter like domains"/>
    <property type="match status" value="2"/>
</dbReference>
<evidence type="ECO:0000313" key="7">
    <source>
        <dbReference type="EMBL" id="KZE77191.1"/>
    </source>
</evidence>
<feature type="transmembrane region" description="Helical" evidence="5">
    <location>
        <begin position="81"/>
        <end position="99"/>
    </location>
</feature>
<reference evidence="7 8" key="1">
    <citation type="submission" date="2016-01" db="EMBL/GenBank/DDBJ databases">
        <title>Whole genome sequencing of Myroides marinus L41.</title>
        <authorList>
            <person name="Hong K.W."/>
        </authorList>
    </citation>
    <scope>NUCLEOTIDE SEQUENCE [LARGE SCALE GENOMIC DNA]</scope>
    <source>
        <strain evidence="7 8">L41</strain>
    </source>
</reference>
<dbReference type="GO" id="GO:0022857">
    <property type="term" value="F:transmembrane transporter activity"/>
    <property type="evidence" value="ECO:0007669"/>
    <property type="project" value="InterPro"/>
</dbReference>
<dbReference type="InterPro" id="IPR051788">
    <property type="entry name" value="MFS_Transporter"/>
</dbReference>
<keyword evidence="8" id="KW-1185">Reference proteome</keyword>
<keyword evidence="4 5" id="KW-0472">Membrane</keyword>
<evidence type="ECO:0000313" key="8">
    <source>
        <dbReference type="Proteomes" id="UP000076630"/>
    </source>
</evidence>
<evidence type="ECO:0000256" key="5">
    <source>
        <dbReference type="SAM" id="Phobius"/>
    </source>
</evidence>
<comment type="subcellular location">
    <subcellularLocation>
        <location evidence="1">Membrane</location>
        <topology evidence="1">Multi-pass membrane protein</topology>
    </subcellularLocation>
</comment>
<dbReference type="EMBL" id="LQNU01000073">
    <property type="protein sequence ID" value="KZE77191.1"/>
    <property type="molecule type" value="Genomic_DNA"/>
</dbReference>
<protein>
    <submittedName>
        <fullName evidence="7">MFS transporter</fullName>
    </submittedName>
</protein>
<name>A0A163X282_9FLAO</name>
<dbReference type="CDD" id="cd17393">
    <property type="entry name" value="MFS_MosC_like"/>
    <property type="match status" value="1"/>
</dbReference>
<dbReference type="InterPro" id="IPR020846">
    <property type="entry name" value="MFS_dom"/>
</dbReference>
<accession>A0A163X282</accession>
<dbReference type="SUPFAM" id="SSF103473">
    <property type="entry name" value="MFS general substrate transporter"/>
    <property type="match status" value="1"/>
</dbReference>
<feature type="transmembrane region" description="Helical" evidence="5">
    <location>
        <begin position="50"/>
        <end position="69"/>
    </location>
</feature>
<feature type="transmembrane region" description="Helical" evidence="5">
    <location>
        <begin position="248"/>
        <end position="267"/>
    </location>
</feature>
<feature type="transmembrane region" description="Helical" evidence="5">
    <location>
        <begin position="213"/>
        <end position="236"/>
    </location>
</feature>
<feature type="transmembrane region" description="Helical" evidence="5">
    <location>
        <begin position="144"/>
        <end position="165"/>
    </location>
</feature>
<evidence type="ECO:0000259" key="6">
    <source>
        <dbReference type="PROSITE" id="PS50850"/>
    </source>
</evidence>
<dbReference type="Proteomes" id="UP000076630">
    <property type="component" value="Unassembled WGS sequence"/>
</dbReference>